<accession>A0ABQ5EXJ0</accession>
<dbReference type="EMBL" id="BQNB010016774">
    <property type="protein sequence ID" value="GJT55622.1"/>
    <property type="molecule type" value="Genomic_DNA"/>
</dbReference>
<evidence type="ECO:0000313" key="2">
    <source>
        <dbReference type="Proteomes" id="UP001151760"/>
    </source>
</evidence>
<proteinExistence type="predicted"/>
<evidence type="ECO:0000313" key="1">
    <source>
        <dbReference type="EMBL" id="GJT55622.1"/>
    </source>
</evidence>
<reference evidence="1" key="2">
    <citation type="submission" date="2022-01" db="EMBL/GenBank/DDBJ databases">
        <authorList>
            <person name="Yamashiro T."/>
            <person name="Shiraishi A."/>
            <person name="Satake H."/>
            <person name="Nakayama K."/>
        </authorList>
    </citation>
    <scope>NUCLEOTIDE SEQUENCE</scope>
</reference>
<keyword evidence="2" id="KW-1185">Reference proteome</keyword>
<name>A0ABQ5EXJ0_9ASTR</name>
<comment type="caution">
    <text evidence="1">The sequence shown here is derived from an EMBL/GenBank/DDBJ whole genome shotgun (WGS) entry which is preliminary data.</text>
</comment>
<reference evidence="1" key="1">
    <citation type="journal article" date="2022" name="Int. J. Mol. Sci.">
        <title>Draft Genome of Tanacetum Coccineum: Genomic Comparison of Closely Related Tanacetum-Family Plants.</title>
        <authorList>
            <person name="Yamashiro T."/>
            <person name="Shiraishi A."/>
            <person name="Nakayama K."/>
            <person name="Satake H."/>
        </authorList>
    </citation>
    <scope>NUCLEOTIDE SEQUENCE</scope>
</reference>
<gene>
    <name evidence="1" type="ORF">Tco_0990676</name>
</gene>
<dbReference type="Proteomes" id="UP001151760">
    <property type="component" value="Unassembled WGS sequence"/>
</dbReference>
<organism evidence="1 2">
    <name type="scientific">Tanacetum coccineum</name>
    <dbReference type="NCBI Taxonomy" id="301880"/>
    <lineage>
        <taxon>Eukaryota</taxon>
        <taxon>Viridiplantae</taxon>
        <taxon>Streptophyta</taxon>
        <taxon>Embryophyta</taxon>
        <taxon>Tracheophyta</taxon>
        <taxon>Spermatophyta</taxon>
        <taxon>Magnoliopsida</taxon>
        <taxon>eudicotyledons</taxon>
        <taxon>Gunneridae</taxon>
        <taxon>Pentapetalae</taxon>
        <taxon>asterids</taxon>
        <taxon>campanulids</taxon>
        <taxon>Asterales</taxon>
        <taxon>Asteraceae</taxon>
        <taxon>Asteroideae</taxon>
        <taxon>Anthemideae</taxon>
        <taxon>Anthemidinae</taxon>
        <taxon>Tanacetum</taxon>
    </lineage>
</organism>
<protein>
    <submittedName>
        <fullName evidence="1">Uncharacterized protein</fullName>
    </submittedName>
</protein>
<sequence length="114" mass="12785">MRSVEIGRKWWWLWLAKGGSGGGRQLENHVGEEGNLIVTWSKKQNVVPSEEPPDQNTEQLSADVDNIVLNSTFSYLHGYGGRQRGYVVLGIGQTRFLVKSWCGYAISLLLDTAY</sequence>